<feature type="region of interest" description="Disordered" evidence="8">
    <location>
        <begin position="1"/>
        <end position="34"/>
    </location>
</feature>
<evidence type="ECO:0000256" key="3">
    <source>
        <dbReference type="ARBA" id="ARBA00022723"/>
    </source>
</evidence>
<evidence type="ECO:0000256" key="6">
    <source>
        <dbReference type="ARBA" id="ARBA00032535"/>
    </source>
</evidence>
<organism evidence="10">
    <name type="scientific">Pyramimonas obovata</name>
    <dbReference type="NCBI Taxonomy" id="1411642"/>
    <lineage>
        <taxon>Eukaryota</taxon>
        <taxon>Viridiplantae</taxon>
        <taxon>Chlorophyta</taxon>
        <taxon>Pyramimonadophyceae</taxon>
        <taxon>Pyramimonadales</taxon>
        <taxon>Pyramimonadaceae</taxon>
        <taxon>Pyramimonas</taxon>
        <taxon>Pyramimonas incertae sedis</taxon>
    </lineage>
</organism>
<gene>
    <name evidence="10" type="ORF">POBO1169_LOCUS13568</name>
</gene>
<dbReference type="InterPro" id="IPR001667">
    <property type="entry name" value="DDH_dom"/>
</dbReference>
<dbReference type="GO" id="GO:0046872">
    <property type="term" value="F:metal ion binding"/>
    <property type="evidence" value="ECO:0007669"/>
    <property type="project" value="UniProtKB-KW"/>
</dbReference>
<proteinExistence type="predicted"/>
<evidence type="ECO:0000256" key="5">
    <source>
        <dbReference type="ARBA" id="ARBA00023211"/>
    </source>
</evidence>
<dbReference type="InterPro" id="IPR004097">
    <property type="entry name" value="DHHA2"/>
</dbReference>
<dbReference type="PANTHER" id="PTHR12112:SF22">
    <property type="entry name" value="MANGANESE-DEPENDENT INORGANIC PYROPHOSPHATASE-RELATED"/>
    <property type="match status" value="1"/>
</dbReference>
<evidence type="ECO:0000256" key="4">
    <source>
        <dbReference type="ARBA" id="ARBA00022801"/>
    </source>
</evidence>
<feature type="compositionally biased region" description="Pro residues" evidence="8">
    <location>
        <begin position="454"/>
        <end position="464"/>
    </location>
</feature>
<evidence type="ECO:0000313" key="10">
    <source>
        <dbReference type="EMBL" id="CAD8677331.1"/>
    </source>
</evidence>
<name>A0A7S0WPV0_9CHLO</name>
<reference evidence="10" key="1">
    <citation type="submission" date="2021-01" db="EMBL/GenBank/DDBJ databases">
        <authorList>
            <person name="Corre E."/>
            <person name="Pelletier E."/>
            <person name="Niang G."/>
            <person name="Scheremetjew M."/>
            <person name="Finn R."/>
            <person name="Kale V."/>
            <person name="Holt S."/>
            <person name="Cochrane G."/>
            <person name="Meng A."/>
            <person name="Brown T."/>
            <person name="Cohen L."/>
        </authorList>
    </citation>
    <scope>NUCLEOTIDE SEQUENCE</scope>
    <source>
        <strain evidence="10">CCMP722</strain>
    </source>
</reference>
<dbReference type="Pfam" id="PF02833">
    <property type="entry name" value="DHHA2"/>
    <property type="match status" value="1"/>
</dbReference>
<evidence type="ECO:0000256" key="2">
    <source>
        <dbReference type="ARBA" id="ARBA00012146"/>
    </source>
</evidence>
<dbReference type="Gene3D" id="3.90.1640.10">
    <property type="entry name" value="inorganic pyrophosphatase (n-terminal core)"/>
    <property type="match status" value="1"/>
</dbReference>
<dbReference type="InterPro" id="IPR038222">
    <property type="entry name" value="DHHA2_dom_sf"/>
</dbReference>
<comment type="cofactor">
    <cofactor evidence="1">
        <name>Mn(2+)</name>
        <dbReference type="ChEBI" id="CHEBI:29035"/>
    </cofactor>
</comment>
<keyword evidence="3" id="KW-0479">Metal-binding</keyword>
<dbReference type="AlphaFoldDB" id="A0A7S0WPV0"/>
<comment type="catalytic activity">
    <reaction evidence="7">
        <text>diphosphate + H2O = 2 phosphate + H(+)</text>
        <dbReference type="Rhea" id="RHEA:24576"/>
        <dbReference type="ChEBI" id="CHEBI:15377"/>
        <dbReference type="ChEBI" id="CHEBI:15378"/>
        <dbReference type="ChEBI" id="CHEBI:33019"/>
        <dbReference type="ChEBI" id="CHEBI:43474"/>
        <dbReference type="EC" id="3.6.1.1"/>
    </reaction>
</comment>
<dbReference type="SMART" id="SM01131">
    <property type="entry name" value="DHHA2"/>
    <property type="match status" value="1"/>
</dbReference>
<evidence type="ECO:0000256" key="7">
    <source>
        <dbReference type="ARBA" id="ARBA00047820"/>
    </source>
</evidence>
<evidence type="ECO:0000256" key="8">
    <source>
        <dbReference type="SAM" id="MobiDB-lite"/>
    </source>
</evidence>
<dbReference type="PANTHER" id="PTHR12112">
    <property type="entry name" value="BNIP - RELATED"/>
    <property type="match status" value="1"/>
</dbReference>
<feature type="region of interest" description="Disordered" evidence="8">
    <location>
        <begin position="442"/>
        <end position="464"/>
    </location>
</feature>
<accession>A0A7S0WPV0</accession>
<dbReference type="EC" id="3.6.1.1" evidence="2"/>
<dbReference type="GO" id="GO:0004427">
    <property type="term" value="F:inorganic diphosphate phosphatase activity"/>
    <property type="evidence" value="ECO:0007669"/>
    <property type="project" value="UniProtKB-EC"/>
</dbReference>
<keyword evidence="5" id="KW-0464">Manganese</keyword>
<dbReference type="EMBL" id="HBFA01026669">
    <property type="protein sequence ID" value="CAD8677331.1"/>
    <property type="molecule type" value="Transcribed_RNA"/>
</dbReference>
<dbReference type="InterPro" id="IPR038763">
    <property type="entry name" value="DHH_sf"/>
</dbReference>
<dbReference type="Gene3D" id="3.10.310.20">
    <property type="entry name" value="DHHA2 domain"/>
    <property type="match status" value="1"/>
</dbReference>
<keyword evidence="4" id="KW-0378">Hydrolase</keyword>
<sequence length="464" mass="51163">MAGKRDASHRDDEDAAKPVNGESKRMFKSQTYQAREPTAVESAITENFEEGSKLLERLAKTTEVSAFRPELQGAVFCGHLVADLDSVSGAIGASLLYGGTPARASEVNSETQFALDHWGVDNIRYIEDVLKEEPDRSVCLVDFQQRTQLHDCIKMDKIVGVIDHHALQNSTIVTEKPIFVDIRPWGSMSTILAYEFTAQRVALPRPVAGMLLSAILSDTLNLRSPTTTEWDRRVVSMLVQYCQVEDVNILCTQQFKAKSHALSQMTAYTLVNGDIKQFKFGSPDGKEYQVAFSVVETTDPLASLARSQELVREMRTVKQELSAEKTVHVLYLAIVDIVNLRSFLLLLGEAERTLAEAAYGGRSAVLPEDVAGVAGENCERYVYDLGSRVSRKADFVPPISAAVSGGWKMPIKRSKTELHFAEETWVPVVDYSSDPNGEIVRRRSQDVARGPPKAAAPPPADICA</sequence>
<feature type="compositionally biased region" description="Basic and acidic residues" evidence="8">
    <location>
        <begin position="1"/>
        <end position="16"/>
    </location>
</feature>
<evidence type="ECO:0000256" key="1">
    <source>
        <dbReference type="ARBA" id="ARBA00001936"/>
    </source>
</evidence>
<feature type="domain" description="DHHA2" evidence="9">
    <location>
        <begin position="255"/>
        <end position="403"/>
    </location>
</feature>
<evidence type="ECO:0000259" key="9">
    <source>
        <dbReference type="SMART" id="SM01131"/>
    </source>
</evidence>
<dbReference type="SUPFAM" id="SSF64182">
    <property type="entry name" value="DHH phosphoesterases"/>
    <property type="match status" value="1"/>
</dbReference>
<dbReference type="Pfam" id="PF01368">
    <property type="entry name" value="DHH"/>
    <property type="match status" value="1"/>
</dbReference>
<protein>
    <recommendedName>
        <fullName evidence="2">inorganic diphosphatase</fullName>
        <ecNumber evidence="2">3.6.1.1</ecNumber>
    </recommendedName>
    <alternativeName>
        <fullName evidence="6">Pyrophosphate phospho-hydrolase</fullName>
    </alternativeName>
</protein>
<dbReference type="GO" id="GO:0005737">
    <property type="term" value="C:cytoplasm"/>
    <property type="evidence" value="ECO:0007669"/>
    <property type="project" value="InterPro"/>
</dbReference>